<dbReference type="EMBL" id="SJPK01000003">
    <property type="protein sequence ID" value="TWT72986.1"/>
    <property type="molecule type" value="Genomic_DNA"/>
</dbReference>
<evidence type="ECO:0000313" key="4">
    <source>
        <dbReference type="Proteomes" id="UP000318053"/>
    </source>
</evidence>
<keyword evidence="2" id="KW-1133">Transmembrane helix</keyword>
<dbReference type="Proteomes" id="UP000318053">
    <property type="component" value="Unassembled WGS sequence"/>
</dbReference>
<feature type="region of interest" description="Disordered" evidence="1">
    <location>
        <begin position="131"/>
        <end position="187"/>
    </location>
</feature>
<keyword evidence="4" id="KW-1185">Reference proteome</keyword>
<evidence type="ECO:0000313" key="3">
    <source>
        <dbReference type="EMBL" id="TWT72986.1"/>
    </source>
</evidence>
<name>A0A5C5YBA4_9BACT</name>
<organism evidence="3 4">
    <name type="scientific">Allorhodopirellula solitaria</name>
    <dbReference type="NCBI Taxonomy" id="2527987"/>
    <lineage>
        <taxon>Bacteria</taxon>
        <taxon>Pseudomonadati</taxon>
        <taxon>Planctomycetota</taxon>
        <taxon>Planctomycetia</taxon>
        <taxon>Pirellulales</taxon>
        <taxon>Pirellulaceae</taxon>
        <taxon>Allorhodopirellula</taxon>
    </lineage>
</organism>
<keyword evidence="2" id="KW-0812">Transmembrane</keyword>
<reference evidence="3 4" key="1">
    <citation type="submission" date="2019-02" db="EMBL/GenBank/DDBJ databases">
        <title>Deep-cultivation of Planctomycetes and their phenomic and genomic characterization uncovers novel biology.</title>
        <authorList>
            <person name="Wiegand S."/>
            <person name="Jogler M."/>
            <person name="Boedeker C."/>
            <person name="Pinto D."/>
            <person name="Vollmers J."/>
            <person name="Rivas-Marin E."/>
            <person name="Kohn T."/>
            <person name="Peeters S.H."/>
            <person name="Heuer A."/>
            <person name="Rast P."/>
            <person name="Oberbeckmann S."/>
            <person name="Bunk B."/>
            <person name="Jeske O."/>
            <person name="Meyerdierks A."/>
            <person name="Storesund J.E."/>
            <person name="Kallscheuer N."/>
            <person name="Luecker S."/>
            <person name="Lage O.M."/>
            <person name="Pohl T."/>
            <person name="Merkel B.J."/>
            <person name="Hornburger P."/>
            <person name="Mueller R.-W."/>
            <person name="Bruemmer F."/>
            <person name="Labrenz M."/>
            <person name="Spormann A.M."/>
            <person name="Op Den Camp H."/>
            <person name="Overmann J."/>
            <person name="Amann R."/>
            <person name="Jetten M.S.M."/>
            <person name="Mascher T."/>
            <person name="Medema M.H."/>
            <person name="Devos D.P."/>
            <person name="Kaster A.-K."/>
            <person name="Ovreas L."/>
            <person name="Rohde M."/>
            <person name="Galperin M.Y."/>
            <person name="Jogler C."/>
        </authorList>
    </citation>
    <scope>NUCLEOTIDE SEQUENCE [LARGE SCALE GENOMIC DNA]</scope>
    <source>
        <strain evidence="3 4">CA85</strain>
    </source>
</reference>
<sequence length="405" mass="45332">MRRSRRTWHWRPWSKKLGRRLRTGPFRGVLGELAFYLGLIFVGVFVFTLVVVAYWMVPQIGIDLPDEARVVLDSDLARGGGFHWGRWLVALISLATIGSGAFGLGYRLMHLGFSQERISAQKGRIAGWGARSHSHAKGNSAARDNAAANEGSADQQNSGQEEPANDSSRVEEFPRLPTVPRGPTLNESPGERLRYRLASISTGRWSVFGSASLALMWNSVCVVLLAVAISGWWYGSPRPVLAMLLVPFSGVAVWALKSFLRRVRQIAGVGPTVVEISDHPLQPGGTYQLFVMQMGRMRLRSLRIRLVCEEESFFRQGTDVRSDQHIALSKDLLSESSVRVDPMTPWEQQLEFDLPHDVMHSFRATNNSVRWRLIVSGEARPWPSFCRSFPLVVHPPLMVPPNSPR</sequence>
<dbReference type="RefSeq" id="WP_186774800.1">
    <property type="nucleotide sequence ID" value="NZ_SJPK01000003.1"/>
</dbReference>
<feature type="transmembrane region" description="Helical" evidence="2">
    <location>
        <begin position="240"/>
        <end position="256"/>
    </location>
</feature>
<accession>A0A5C5YBA4</accession>
<gene>
    <name evidence="3" type="ORF">CA85_14470</name>
</gene>
<keyword evidence="2" id="KW-0472">Membrane</keyword>
<evidence type="ECO:0000256" key="2">
    <source>
        <dbReference type="SAM" id="Phobius"/>
    </source>
</evidence>
<evidence type="ECO:0000256" key="1">
    <source>
        <dbReference type="SAM" id="MobiDB-lite"/>
    </source>
</evidence>
<dbReference type="AlphaFoldDB" id="A0A5C5YBA4"/>
<feature type="transmembrane region" description="Helical" evidence="2">
    <location>
        <begin position="87"/>
        <end position="109"/>
    </location>
</feature>
<feature type="transmembrane region" description="Helical" evidence="2">
    <location>
        <begin position="29"/>
        <end position="57"/>
    </location>
</feature>
<feature type="transmembrane region" description="Helical" evidence="2">
    <location>
        <begin position="214"/>
        <end position="234"/>
    </location>
</feature>
<comment type="caution">
    <text evidence="3">The sequence shown here is derived from an EMBL/GenBank/DDBJ whole genome shotgun (WGS) entry which is preliminary data.</text>
</comment>
<proteinExistence type="predicted"/>
<protein>
    <submittedName>
        <fullName evidence="3">Uncharacterized protein</fullName>
    </submittedName>
</protein>